<dbReference type="SUPFAM" id="SSF48452">
    <property type="entry name" value="TPR-like"/>
    <property type="match status" value="2"/>
</dbReference>
<feature type="repeat" description="TPR" evidence="3">
    <location>
        <begin position="527"/>
        <end position="560"/>
    </location>
</feature>
<dbReference type="GO" id="GO:0042802">
    <property type="term" value="F:identical protein binding"/>
    <property type="evidence" value="ECO:0007669"/>
    <property type="project" value="InterPro"/>
</dbReference>
<evidence type="ECO:0000313" key="5">
    <source>
        <dbReference type="EMBL" id="SFF15375.1"/>
    </source>
</evidence>
<sequence length="574" mass="62694">MAATQQPKPSQASPTLPKAATAQAAQSSDDEAAALNAELFYEILVSEMTASSGDPGTAYALMLEAARRSRDGQLYRRATEIALQARSGQSALIAAQAWKEALPQSRDANRFLLQILIALNRIDETPDLLQQELAASTPRTRIATIQALPQLYGRASDKAQATAVVEKALANELTNPAVAPSAWITIGRMRLASGDKAGALEAARRASELEPTNDGAALLALLLTESGVKDAEALLKPYFAGTPIPEIRMTYARVLLESQRFAEAQTQLEAVTRERPDMAEAWLVDASLNLQANRLPQAEASLQKFLALLEPLPPSETRANAQTQAYLLLSQVAEKRGDFAQADAWLNRIDNPAALISAQSRRASLLARQGKITEARAILRALPAKTADEEKQKLLAEVQLLREVQQYDAAYEVQSQAVARYPDDIDLAYEQAMLAERLGKLDVMERQLRAIIARQPGYQHAYNALGYSFAERGVKLQEARELIAKALQLAPGDPFITDSLGWVEFKLGHREEAARLLQEAFKAQPDAEIGAHLGEVLWSMGQQDQAKAVWRQGQQLNPDNGTLKDTLKRLGVSL</sequence>
<keyword evidence="2 3" id="KW-0802">TPR repeat</keyword>
<feature type="compositionally biased region" description="Polar residues" evidence="4">
    <location>
        <begin position="1"/>
        <end position="14"/>
    </location>
</feature>
<dbReference type="Pfam" id="PF13181">
    <property type="entry name" value="TPR_8"/>
    <property type="match status" value="1"/>
</dbReference>
<dbReference type="InterPro" id="IPR052346">
    <property type="entry name" value="O-mannosyl-transferase_TMTC"/>
</dbReference>
<evidence type="ECO:0000256" key="3">
    <source>
        <dbReference type="PROSITE-ProRule" id="PRU00339"/>
    </source>
</evidence>
<name>A0A1I2GCQ5_9BURK</name>
<keyword evidence="1" id="KW-0677">Repeat</keyword>
<gene>
    <name evidence="5" type="ORF">SAMN04489711_114113</name>
</gene>
<dbReference type="GO" id="GO:0030968">
    <property type="term" value="P:endoplasmic reticulum unfolded protein response"/>
    <property type="evidence" value="ECO:0007669"/>
    <property type="project" value="TreeGrafter"/>
</dbReference>
<proteinExistence type="predicted"/>
<dbReference type="Pfam" id="PF07721">
    <property type="entry name" value="TPR_4"/>
    <property type="match status" value="2"/>
</dbReference>
<dbReference type="InterPro" id="IPR019734">
    <property type="entry name" value="TPR_rpt"/>
</dbReference>
<dbReference type="STRING" id="1177982.SAMN04489711_114113"/>
<dbReference type="Proteomes" id="UP000199119">
    <property type="component" value="Unassembled WGS sequence"/>
</dbReference>
<organism evidence="5 6">
    <name type="scientific">Paracidovorax wautersii</name>
    <dbReference type="NCBI Taxonomy" id="1177982"/>
    <lineage>
        <taxon>Bacteria</taxon>
        <taxon>Pseudomonadati</taxon>
        <taxon>Pseudomonadota</taxon>
        <taxon>Betaproteobacteria</taxon>
        <taxon>Burkholderiales</taxon>
        <taxon>Comamonadaceae</taxon>
        <taxon>Paracidovorax</taxon>
    </lineage>
</organism>
<dbReference type="InterPro" id="IPR011990">
    <property type="entry name" value="TPR-like_helical_dom_sf"/>
</dbReference>
<dbReference type="PROSITE" id="PS50005">
    <property type="entry name" value="TPR"/>
    <property type="match status" value="2"/>
</dbReference>
<dbReference type="EMBL" id="FONX01000014">
    <property type="protein sequence ID" value="SFF15375.1"/>
    <property type="molecule type" value="Genomic_DNA"/>
</dbReference>
<dbReference type="PANTHER" id="PTHR44227">
    <property type="match status" value="1"/>
</dbReference>
<accession>A0A1I2GCQ5</accession>
<dbReference type="Pfam" id="PF13432">
    <property type="entry name" value="TPR_16"/>
    <property type="match status" value="2"/>
</dbReference>
<reference evidence="6" key="1">
    <citation type="submission" date="2016-10" db="EMBL/GenBank/DDBJ databases">
        <authorList>
            <person name="Varghese N."/>
            <person name="Submissions S."/>
        </authorList>
    </citation>
    <scope>NUCLEOTIDE SEQUENCE [LARGE SCALE GENOMIC DNA]</scope>
    <source>
        <strain evidence="6">DSM 27981</strain>
    </source>
</reference>
<dbReference type="GO" id="GO:0000030">
    <property type="term" value="F:mannosyltransferase activity"/>
    <property type="evidence" value="ECO:0007669"/>
    <property type="project" value="TreeGrafter"/>
</dbReference>
<dbReference type="GO" id="GO:0035269">
    <property type="term" value="P:protein O-linked glycosylation via mannose"/>
    <property type="evidence" value="ECO:0007669"/>
    <property type="project" value="TreeGrafter"/>
</dbReference>
<evidence type="ECO:0000256" key="4">
    <source>
        <dbReference type="SAM" id="MobiDB-lite"/>
    </source>
</evidence>
<keyword evidence="6" id="KW-1185">Reference proteome</keyword>
<dbReference type="AlphaFoldDB" id="A0A1I2GCQ5"/>
<evidence type="ECO:0000313" key="6">
    <source>
        <dbReference type="Proteomes" id="UP000199119"/>
    </source>
</evidence>
<dbReference type="SMART" id="SM00028">
    <property type="entry name" value="TPR"/>
    <property type="match status" value="4"/>
</dbReference>
<dbReference type="Gene3D" id="1.25.40.10">
    <property type="entry name" value="Tetratricopeptide repeat domain"/>
    <property type="match status" value="3"/>
</dbReference>
<evidence type="ECO:0000256" key="1">
    <source>
        <dbReference type="ARBA" id="ARBA00022737"/>
    </source>
</evidence>
<protein>
    <submittedName>
        <fullName evidence="5">Flp pilus assembly protein TadD, contains TPR repeats</fullName>
    </submittedName>
</protein>
<feature type="region of interest" description="Disordered" evidence="4">
    <location>
        <begin position="1"/>
        <end position="28"/>
    </location>
</feature>
<dbReference type="PANTHER" id="PTHR44227:SF3">
    <property type="entry name" value="PROTEIN O-MANNOSYL-TRANSFERASE TMTC4"/>
    <property type="match status" value="1"/>
</dbReference>
<feature type="repeat" description="TPR" evidence="3">
    <location>
        <begin position="180"/>
        <end position="213"/>
    </location>
</feature>
<dbReference type="InterPro" id="IPR011717">
    <property type="entry name" value="TPR-4"/>
</dbReference>
<evidence type="ECO:0000256" key="2">
    <source>
        <dbReference type="ARBA" id="ARBA00022803"/>
    </source>
</evidence>